<dbReference type="SMART" id="SM00355">
    <property type="entry name" value="ZnF_C2H2"/>
    <property type="match status" value="6"/>
</dbReference>
<evidence type="ECO:0000256" key="2">
    <source>
        <dbReference type="ARBA" id="ARBA00022723"/>
    </source>
</evidence>
<feature type="region of interest" description="Disordered" evidence="10">
    <location>
        <begin position="137"/>
        <end position="156"/>
    </location>
</feature>
<evidence type="ECO:0000313" key="13">
    <source>
        <dbReference type="Proteomes" id="UP001148838"/>
    </source>
</evidence>
<keyword evidence="8" id="KW-0539">Nucleus</keyword>
<dbReference type="EMBL" id="JAJSOF020000043">
    <property type="protein sequence ID" value="KAJ4425338.1"/>
    <property type="molecule type" value="Genomic_DNA"/>
</dbReference>
<dbReference type="SUPFAM" id="SSF57667">
    <property type="entry name" value="beta-beta-alpha zinc fingers"/>
    <property type="match status" value="3"/>
</dbReference>
<dbReference type="Proteomes" id="UP001148838">
    <property type="component" value="Unassembled WGS sequence"/>
</dbReference>
<dbReference type="InterPro" id="IPR013087">
    <property type="entry name" value="Znf_C2H2_type"/>
</dbReference>
<feature type="domain" description="C2H2-type" evidence="11">
    <location>
        <begin position="215"/>
        <end position="242"/>
    </location>
</feature>
<evidence type="ECO:0000256" key="4">
    <source>
        <dbReference type="ARBA" id="ARBA00022771"/>
    </source>
</evidence>
<evidence type="ECO:0000256" key="1">
    <source>
        <dbReference type="ARBA" id="ARBA00004123"/>
    </source>
</evidence>
<reference evidence="12 13" key="1">
    <citation type="journal article" date="2022" name="Allergy">
        <title>Genome assembly and annotation of Periplaneta americana reveal a comprehensive cockroach allergen profile.</title>
        <authorList>
            <person name="Wang L."/>
            <person name="Xiong Q."/>
            <person name="Saelim N."/>
            <person name="Wang L."/>
            <person name="Nong W."/>
            <person name="Wan A.T."/>
            <person name="Shi M."/>
            <person name="Liu X."/>
            <person name="Cao Q."/>
            <person name="Hui J.H.L."/>
            <person name="Sookrung N."/>
            <person name="Leung T.F."/>
            <person name="Tungtrongchitr A."/>
            <person name="Tsui S.K.W."/>
        </authorList>
    </citation>
    <scope>NUCLEOTIDE SEQUENCE [LARGE SCALE GENOMIC DNA]</scope>
    <source>
        <strain evidence="12">PWHHKU_190912</strain>
    </source>
</reference>
<keyword evidence="6" id="KW-0805">Transcription regulation</keyword>
<feature type="compositionally biased region" description="Acidic residues" evidence="10">
    <location>
        <begin position="84"/>
        <end position="94"/>
    </location>
</feature>
<dbReference type="PANTHER" id="PTHR24394:SF48">
    <property type="entry name" value="ZINC FINGER PROTEIN 771"/>
    <property type="match status" value="1"/>
</dbReference>
<feature type="domain" description="C2H2-type" evidence="11">
    <location>
        <begin position="299"/>
        <end position="326"/>
    </location>
</feature>
<proteinExistence type="predicted"/>
<keyword evidence="2" id="KW-0479">Metal-binding</keyword>
<feature type="domain" description="C2H2-type" evidence="11">
    <location>
        <begin position="243"/>
        <end position="270"/>
    </location>
</feature>
<evidence type="ECO:0000256" key="6">
    <source>
        <dbReference type="ARBA" id="ARBA00023015"/>
    </source>
</evidence>
<evidence type="ECO:0000313" key="12">
    <source>
        <dbReference type="EMBL" id="KAJ4425338.1"/>
    </source>
</evidence>
<dbReference type="PROSITE" id="PS50157">
    <property type="entry name" value="ZINC_FINGER_C2H2_2"/>
    <property type="match status" value="6"/>
</dbReference>
<comment type="subcellular location">
    <subcellularLocation>
        <location evidence="1">Nucleus</location>
    </subcellularLocation>
</comment>
<keyword evidence="3" id="KW-0677">Repeat</keyword>
<comment type="caution">
    <text evidence="12">The sequence shown here is derived from an EMBL/GenBank/DDBJ whole genome shotgun (WGS) entry which is preliminary data.</text>
</comment>
<dbReference type="InterPro" id="IPR036236">
    <property type="entry name" value="Znf_C2H2_sf"/>
</dbReference>
<feature type="domain" description="C2H2-type" evidence="11">
    <location>
        <begin position="327"/>
        <end position="354"/>
    </location>
</feature>
<evidence type="ECO:0000256" key="7">
    <source>
        <dbReference type="ARBA" id="ARBA00023163"/>
    </source>
</evidence>
<feature type="region of interest" description="Disordered" evidence="10">
    <location>
        <begin position="81"/>
        <end position="101"/>
    </location>
</feature>
<keyword evidence="13" id="KW-1185">Reference proteome</keyword>
<sequence length="371" mass="42362">MSYYSEECVAQERDLTSEVKVDEDPMPVSFRMAKHEPEDRYFSDQHVTGIKEEYVAHSHGLTTEIKFEEDPEPFSFPVVKREPEEEQSDLDAVNEEPRVEGTAEDNEIFTEWIAATKERTVSSEFNSFAHEENDTVCEIPKNSNSSGEHAATDEDKKPLQFEISEGCLSNPAKSTTHLSERVVKNAYKCDICGKSFSTSRGVKRHEFLHTGEKPFSCDVCGKCFSQSSHLRCHERLHTGEKTFKCDVCGNYFSRSSNLRRHERLHTREKPFRCDVCGKCFSASSSLRRHKLGHIGDKPFKCDVCGKCFSQLSHVRRHELVHTGEKPFKCDVCGKCFSRSSHLRRHELLHIGGKTFKCQARNVTNPVIVVFP</sequence>
<organism evidence="12 13">
    <name type="scientific">Periplaneta americana</name>
    <name type="common">American cockroach</name>
    <name type="synonym">Blatta americana</name>
    <dbReference type="NCBI Taxonomy" id="6978"/>
    <lineage>
        <taxon>Eukaryota</taxon>
        <taxon>Metazoa</taxon>
        <taxon>Ecdysozoa</taxon>
        <taxon>Arthropoda</taxon>
        <taxon>Hexapoda</taxon>
        <taxon>Insecta</taxon>
        <taxon>Pterygota</taxon>
        <taxon>Neoptera</taxon>
        <taxon>Polyneoptera</taxon>
        <taxon>Dictyoptera</taxon>
        <taxon>Blattodea</taxon>
        <taxon>Blattoidea</taxon>
        <taxon>Blattidae</taxon>
        <taxon>Blattinae</taxon>
        <taxon>Periplaneta</taxon>
    </lineage>
</organism>
<evidence type="ECO:0000256" key="5">
    <source>
        <dbReference type="ARBA" id="ARBA00022833"/>
    </source>
</evidence>
<keyword evidence="7" id="KW-0804">Transcription</keyword>
<evidence type="ECO:0000256" key="10">
    <source>
        <dbReference type="SAM" id="MobiDB-lite"/>
    </source>
</evidence>
<evidence type="ECO:0000256" key="3">
    <source>
        <dbReference type="ARBA" id="ARBA00022737"/>
    </source>
</evidence>
<dbReference type="PROSITE" id="PS00028">
    <property type="entry name" value="ZINC_FINGER_C2H2_1"/>
    <property type="match status" value="6"/>
</dbReference>
<evidence type="ECO:0000256" key="8">
    <source>
        <dbReference type="ARBA" id="ARBA00023242"/>
    </source>
</evidence>
<dbReference type="Pfam" id="PF00096">
    <property type="entry name" value="zf-C2H2"/>
    <property type="match status" value="6"/>
</dbReference>
<keyword evidence="4 9" id="KW-0863">Zinc-finger</keyword>
<accession>A0ABQ8RU93</accession>
<feature type="domain" description="C2H2-type" evidence="11">
    <location>
        <begin position="271"/>
        <end position="298"/>
    </location>
</feature>
<dbReference type="PANTHER" id="PTHR24394">
    <property type="entry name" value="ZINC FINGER PROTEIN"/>
    <property type="match status" value="1"/>
</dbReference>
<name>A0ABQ8RU93_PERAM</name>
<protein>
    <recommendedName>
        <fullName evidence="11">C2H2-type domain-containing protein</fullName>
    </recommendedName>
</protein>
<dbReference type="Gene3D" id="3.30.160.60">
    <property type="entry name" value="Classic Zinc Finger"/>
    <property type="match status" value="6"/>
</dbReference>
<feature type="domain" description="C2H2-type" evidence="11">
    <location>
        <begin position="187"/>
        <end position="214"/>
    </location>
</feature>
<gene>
    <name evidence="12" type="ORF">ANN_27953</name>
</gene>
<evidence type="ECO:0000259" key="11">
    <source>
        <dbReference type="PROSITE" id="PS50157"/>
    </source>
</evidence>
<keyword evidence="5" id="KW-0862">Zinc</keyword>
<evidence type="ECO:0000256" key="9">
    <source>
        <dbReference type="PROSITE-ProRule" id="PRU00042"/>
    </source>
</evidence>